<dbReference type="OrthoDB" id="1470350at2759"/>
<dbReference type="InterPro" id="IPR002401">
    <property type="entry name" value="Cyt_P450_E_grp-I"/>
</dbReference>
<proteinExistence type="inferred from homology"/>
<sequence>MLVLLILKWAIILSIIGLVAVSSVIIVKLMMAHNKYKHLPGPPRNSFLFGNLSLLQSVMKDETTFGEAFFELHKKYGPVVLIFALHKAVVSMTDPAIIKEVLTNDKYVKPAENYTVFVELFGERFGGYSLVSETNHEKWARHRRVLNPAFHRQYLRELMYIFNDSAGRMVQYLTTKADGKTEVSMVDTIGRVTVEAIAKAGFSMEEDMIFQRSTFRDAIALCFEAGRKVNIDPLLQYNPFKEARDYRAKTKEAIHLLRDTAERMIRQRLKDQQEGKKLPKDILSYIIKTAMVDEKFQMVEMVDEFVAFFGAGSDTTGNLLNFTLLCLSQNPHVMERLLEEIDTVIGDKEDLLYEDIAKLEYMMLVLKETLRLFPPVIGTGRRNPEELQCLGHRVPANTMLFVSLTLCK</sequence>
<evidence type="ECO:0000256" key="2">
    <source>
        <dbReference type="SAM" id="Phobius"/>
    </source>
</evidence>
<dbReference type="SUPFAM" id="SSF48264">
    <property type="entry name" value="Cytochrome P450"/>
    <property type="match status" value="1"/>
</dbReference>
<comment type="similarity">
    <text evidence="1">Belongs to the cytochrome P450 family.</text>
</comment>
<keyword evidence="4" id="KW-1185">Reference proteome</keyword>
<dbReference type="AlphaFoldDB" id="A0A2G8JJU8"/>
<organism evidence="3 4">
    <name type="scientific">Stichopus japonicus</name>
    <name type="common">Sea cucumber</name>
    <dbReference type="NCBI Taxonomy" id="307972"/>
    <lineage>
        <taxon>Eukaryota</taxon>
        <taxon>Metazoa</taxon>
        <taxon>Echinodermata</taxon>
        <taxon>Eleutherozoa</taxon>
        <taxon>Echinozoa</taxon>
        <taxon>Holothuroidea</taxon>
        <taxon>Aspidochirotacea</taxon>
        <taxon>Aspidochirotida</taxon>
        <taxon>Stichopodidae</taxon>
        <taxon>Apostichopus</taxon>
    </lineage>
</organism>
<dbReference type="STRING" id="307972.A0A2G8JJU8"/>
<dbReference type="GO" id="GO:0033781">
    <property type="term" value="F:cholesterol 24-hydroxylase activity"/>
    <property type="evidence" value="ECO:0007669"/>
    <property type="project" value="InterPro"/>
</dbReference>
<accession>A0A2G8JJU8</accession>
<dbReference type="InterPro" id="IPR001128">
    <property type="entry name" value="Cyt_P450"/>
</dbReference>
<evidence type="ECO:0000313" key="4">
    <source>
        <dbReference type="Proteomes" id="UP000230750"/>
    </source>
</evidence>
<dbReference type="Pfam" id="PF00067">
    <property type="entry name" value="p450"/>
    <property type="match status" value="1"/>
</dbReference>
<dbReference type="InterPro" id="IPR039983">
    <property type="entry name" value="CYP46A1"/>
</dbReference>
<keyword evidence="2" id="KW-0472">Membrane</keyword>
<protein>
    <submittedName>
        <fullName evidence="3">Putative cholesterol 24-hydroxylase isoform X2</fullName>
    </submittedName>
</protein>
<gene>
    <name evidence="3" type="ORF">BSL78_27148</name>
</gene>
<dbReference type="Proteomes" id="UP000230750">
    <property type="component" value="Unassembled WGS sequence"/>
</dbReference>
<comment type="caution">
    <text evidence="3">The sequence shown here is derived from an EMBL/GenBank/DDBJ whole genome shotgun (WGS) entry which is preliminary data.</text>
</comment>
<keyword evidence="2" id="KW-0812">Transmembrane</keyword>
<dbReference type="PRINTS" id="PR00463">
    <property type="entry name" value="EP450I"/>
</dbReference>
<dbReference type="GO" id="GO:0005506">
    <property type="term" value="F:iron ion binding"/>
    <property type="evidence" value="ECO:0007669"/>
    <property type="project" value="InterPro"/>
</dbReference>
<name>A0A2G8JJU8_STIJA</name>
<evidence type="ECO:0000313" key="3">
    <source>
        <dbReference type="EMBL" id="PIK36026.1"/>
    </source>
</evidence>
<dbReference type="PANTHER" id="PTHR24293:SF0">
    <property type="entry name" value="CYP46A1 PROTEIN-RELATED"/>
    <property type="match status" value="1"/>
</dbReference>
<dbReference type="GO" id="GO:0020037">
    <property type="term" value="F:heme binding"/>
    <property type="evidence" value="ECO:0007669"/>
    <property type="project" value="InterPro"/>
</dbReference>
<keyword evidence="2" id="KW-1133">Transmembrane helix</keyword>
<dbReference type="Gene3D" id="1.10.630.10">
    <property type="entry name" value="Cytochrome P450"/>
    <property type="match status" value="1"/>
</dbReference>
<dbReference type="GO" id="GO:0006707">
    <property type="term" value="P:cholesterol catabolic process"/>
    <property type="evidence" value="ECO:0007669"/>
    <property type="project" value="InterPro"/>
</dbReference>
<dbReference type="EMBL" id="MRZV01001759">
    <property type="protein sequence ID" value="PIK36026.1"/>
    <property type="molecule type" value="Genomic_DNA"/>
</dbReference>
<reference evidence="3 4" key="1">
    <citation type="journal article" date="2017" name="PLoS Biol.">
        <title>The sea cucumber genome provides insights into morphological evolution and visceral regeneration.</title>
        <authorList>
            <person name="Zhang X."/>
            <person name="Sun L."/>
            <person name="Yuan J."/>
            <person name="Sun Y."/>
            <person name="Gao Y."/>
            <person name="Zhang L."/>
            <person name="Li S."/>
            <person name="Dai H."/>
            <person name="Hamel J.F."/>
            <person name="Liu C."/>
            <person name="Yu Y."/>
            <person name="Liu S."/>
            <person name="Lin W."/>
            <person name="Guo K."/>
            <person name="Jin S."/>
            <person name="Xu P."/>
            <person name="Storey K.B."/>
            <person name="Huan P."/>
            <person name="Zhang T."/>
            <person name="Zhou Y."/>
            <person name="Zhang J."/>
            <person name="Lin C."/>
            <person name="Li X."/>
            <person name="Xing L."/>
            <person name="Huo D."/>
            <person name="Sun M."/>
            <person name="Wang L."/>
            <person name="Mercier A."/>
            <person name="Li F."/>
            <person name="Yang H."/>
            <person name="Xiang J."/>
        </authorList>
    </citation>
    <scope>NUCLEOTIDE SEQUENCE [LARGE SCALE GENOMIC DNA]</scope>
    <source>
        <strain evidence="3">Shaxun</strain>
        <tissue evidence="3">Muscle</tissue>
    </source>
</reference>
<dbReference type="PANTHER" id="PTHR24293">
    <property type="entry name" value="CYTOCHROME P450 FAMILY 46 SUBFAMILY A"/>
    <property type="match status" value="1"/>
</dbReference>
<dbReference type="InterPro" id="IPR036396">
    <property type="entry name" value="Cyt_P450_sf"/>
</dbReference>
<evidence type="ECO:0000256" key="1">
    <source>
        <dbReference type="ARBA" id="ARBA00010617"/>
    </source>
</evidence>
<feature type="transmembrane region" description="Helical" evidence="2">
    <location>
        <begin position="6"/>
        <end position="27"/>
    </location>
</feature>